<dbReference type="Pfam" id="PF03621">
    <property type="entry name" value="MbtH"/>
    <property type="match status" value="1"/>
</dbReference>
<dbReference type="Gene3D" id="3.90.820.10">
    <property type="entry name" value="Structural Genomics, Unknown Function 30-nov-00 1gh9 Mol_id"/>
    <property type="match status" value="1"/>
</dbReference>
<dbReference type="PANTHER" id="PTHR38444">
    <property type="entry name" value="ENTEROBACTIN BIOSYNTHESIS PROTEIN YBDZ"/>
    <property type="match status" value="1"/>
</dbReference>
<evidence type="ECO:0000313" key="2">
    <source>
        <dbReference type="Proteomes" id="UP000217736"/>
    </source>
</evidence>
<dbReference type="KEGG" id="mshg:MSG_02412"/>
<dbReference type="GO" id="GO:0019290">
    <property type="term" value="P:siderophore biosynthetic process"/>
    <property type="evidence" value="ECO:0007669"/>
    <property type="project" value="TreeGrafter"/>
</dbReference>
<dbReference type="OrthoDB" id="7584480at2"/>
<organism evidence="1 2">
    <name type="scientific">Mycobacterium shigaense</name>
    <dbReference type="NCBI Taxonomy" id="722731"/>
    <lineage>
        <taxon>Bacteria</taxon>
        <taxon>Bacillati</taxon>
        <taxon>Actinomycetota</taxon>
        <taxon>Actinomycetes</taxon>
        <taxon>Mycobacteriales</taxon>
        <taxon>Mycobacteriaceae</taxon>
        <taxon>Mycobacterium</taxon>
        <taxon>Mycobacterium simiae complex</taxon>
    </lineage>
</organism>
<dbReference type="InterPro" id="IPR037407">
    <property type="entry name" value="MLP_fam"/>
</dbReference>
<gene>
    <name evidence="1" type="primary">mbtH</name>
    <name evidence="1" type="ORF">MSG_02412</name>
</gene>
<dbReference type="SUPFAM" id="SSF160582">
    <property type="entry name" value="MbtH-like"/>
    <property type="match status" value="1"/>
</dbReference>
<sequence>MQTNPFDDDRGDFYVLVNHEDQHSLWPRFADLPAGWNVIYGKADRAACLDYVESNWTDMRSRSLREKSA</sequence>
<dbReference type="Proteomes" id="UP000217736">
    <property type="component" value="Chromosome"/>
</dbReference>
<dbReference type="EMBL" id="AP018164">
    <property type="protein sequence ID" value="BAX92556.1"/>
    <property type="molecule type" value="Genomic_DNA"/>
</dbReference>
<dbReference type="AlphaFoldDB" id="A0A1Z4EI13"/>
<keyword evidence="2" id="KW-1185">Reference proteome</keyword>
<accession>A0A1Z4EI13</accession>
<reference evidence="2" key="1">
    <citation type="submission" date="2017-06" db="EMBL/GenBank/DDBJ databases">
        <title>Complete Genome Sequence of Mycobacterium shigaense.</title>
        <authorList>
            <person name="Fukano H."/>
            <person name="Yoshida M."/>
            <person name="Kazumi Y."/>
            <person name="Ogura Y."/>
            <person name="Mitarai S."/>
            <person name="Hayashi T."/>
            <person name="Hoshino Y."/>
        </authorList>
    </citation>
    <scope>NUCLEOTIDE SEQUENCE [LARGE SCALE GENOMIC DNA]</scope>
    <source>
        <strain evidence="2">UN-152</strain>
    </source>
</reference>
<dbReference type="SMART" id="SM00923">
    <property type="entry name" value="MbtH"/>
    <property type="match status" value="1"/>
</dbReference>
<protein>
    <submittedName>
        <fullName evidence="1">Protein MbtH</fullName>
    </submittedName>
</protein>
<dbReference type="PANTHER" id="PTHR38444:SF1">
    <property type="entry name" value="ENTEROBACTIN BIOSYNTHESIS PROTEIN YBDZ"/>
    <property type="match status" value="1"/>
</dbReference>
<dbReference type="InterPro" id="IPR038020">
    <property type="entry name" value="MbtH-like_sf"/>
</dbReference>
<name>A0A1Z4EI13_9MYCO</name>
<evidence type="ECO:0000313" key="1">
    <source>
        <dbReference type="EMBL" id="BAX92556.1"/>
    </source>
</evidence>
<dbReference type="InterPro" id="IPR005153">
    <property type="entry name" value="MbtH-like_dom"/>
</dbReference>
<dbReference type="GO" id="GO:0005829">
    <property type="term" value="C:cytosol"/>
    <property type="evidence" value="ECO:0007669"/>
    <property type="project" value="TreeGrafter"/>
</dbReference>
<dbReference type="RefSeq" id="WP_096439858.1">
    <property type="nucleotide sequence ID" value="NZ_AP018164.1"/>
</dbReference>
<proteinExistence type="predicted"/>